<evidence type="ECO:0000256" key="5">
    <source>
        <dbReference type="ARBA" id="ARBA00022741"/>
    </source>
</evidence>
<evidence type="ECO:0000256" key="7">
    <source>
        <dbReference type="ARBA" id="ARBA00022958"/>
    </source>
</evidence>
<keyword evidence="13" id="KW-1185">Reference proteome</keyword>
<comment type="caution">
    <text evidence="10">Lacks conserved residue(s) required for the propagation of feature annotation.</text>
</comment>
<evidence type="ECO:0000313" key="12">
    <source>
        <dbReference type="EMBL" id="KAK4522745.1"/>
    </source>
</evidence>
<dbReference type="GO" id="GO:0005739">
    <property type="term" value="C:mitochondrion"/>
    <property type="evidence" value="ECO:0007669"/>
    <property type="project" value="TreeGrafter"/>
</dbReference>
<dbReference type="HAMAP" id="MF_01966">
    <property type="entry name" value="NADHX_epimerase"/>
    <property type="match status" value="1"/>
</dbReference>
<comment type="similarity">
    <text evidence="10">Belongs to the NnrE/AIBP family.</text>
</comment>
<dbReference type="PANTHER" id="PTHR13232">
    <property type="entry name" value="NAD(P)H-HYDRATE EPIMERASE"/>
    <property type="match status" value="1"/>
</dbReference>
<evidence type="ECO:0000256" key="9">
    <source>
        <dbReference type="ARBA" id="ARBA00023235"/>
    </source>
</evidence>
<dbReference type="GO" id="GO:0046872">
    <property type="term" value="F:metal ion binding"/>
    <property type="evidence" value="ECO:0007669"/>
    <property type="project" value="UniProtKB-KW"/>
</dbReference>
<comment type="function">
    <text evidence="10">Catalyzes the epimerization of the S- and R-forms of NAD(P)HX, a damaged form of NAD(P)H that is a result of enzymatic or heat-dependent hydration. This is a prerequisite for the S-specific NAD(P)H-hydrate dehydratase to allow the repair of both epimers of NAD(P)HX.</text>
</comment>
<keyword evidence="8 10" id="KW-0520">NAD</keyword>
<dbReference type="GO" id="GO:0052856">
    <property type="term" value="F:NAD(P)HX epimerase activity"/>
    <property type="evidence" value="ECO:0007669"/>
    <property type="project" value="UniProtKB-UniRule"/>
</dbReference>
<comment type="catalytic activity">
    <reaction evidence="2 10">
        <text>(6R)-NADPHX = (6S)-NADPHX</text>
        <dbReference type="Rhea" id="RHEA:32227"/>
        <dbReference type="ChEBI" id="CHEBI:64076"/>
        <dbReference type="ChEBI" id="CHEBI:64077"/>
        <dbReference type="EC" id="5.1.99.6"/>
    </reaction>
</comment>
<feature type="binding site" evidence="10">
    <location>
        <position position="217"/>
    </location>
    <ligand>
        <name>K(+)</name>
        <dbReference type="ChEBI" id="CHEBI:29103"/>
    </ligand>
</feature>
<evidence type="ECO:0000256" key="4">
    <source>
        <dbReference type="ARBA" id="ARBA00022723"/>
    </source>
</evidence>
<dbReference type="Proteomes" id="UP001300502">
    <property type="component" value="Unassembled WGS sequence"/>
</dbReference>
<comment type="catalytic activity">
    <reaction evidence="1 10">
        <text>(6R)-NADHX = (6S)-NADHX</text>
        <dbReference type="Rhea" id="RHEA:32215"/>
        <dbReference type="ChEBI" id="CHEBI:64074"/>
        <dbReference type="ChEBI" id="CHEBI:64075"/>
        <dbReference type="EC" id="5.1.99.6"/>
    </reaction>
</comment>
<feature type="domain" description="YjeF N-terminal" evidence="11">
    <location>
        <begin position="59"/>
        <end position="272"/>
    </location>
</feature>
<dbReference type="EC" id="5.1.99.6" evidence="3 10"/>
<proteinExistence type="inferred from homology"/>
<evidence type="ECO:0000256" key="2">
    <source>
        <dbReference type="ARBA" id="ARBA00000909"/>
    </source>
</evidence>
<dbReference type="InterPro" id="IPR004443">
    <property type="entry name" value="YjeF_N_dom"/>
</dbReference>
<feature type="binding site" evidence="10">
    <location>
        <position position="173"/>
    </location>
    <ligand>
        <name>K(+)</name>
        <dbReference type="ChEBI" id="CHEBI:29103"/>
    </ligand>
</feature>
<feature type="binding site" evidence="10">
    <location>
        <begin position="112"/>
        <end position="116"/>
    </location>
    <ligand>
        <name>(6S)-NADPHX</name>
        <dbReference type="ChEBI" id="CHEBI:64076"/>
    </ligand>
</feature>
<comment type="caution">
    <text evidence="12">The sequence shown here is derived from an EMBL/GenBank/DDBJ whole genome shotgun (WGS) entry which is preliminary data.</text>
</comment>
<keyword evidence="7 10" id="KW-0630">Potassium</keyword>
<keyword evidence="4 10" id="KW-0479">Metal-binding</keyword>
<dbReference type="AlphaFoldDB" id="A0AAV9I3R4"/>
<evidence type="ECO:0000313" key="13">
    <source>
        <dbReference type="Proteomes" id="UP001300502"/>
    </source>
</evidence>
<name>A0AAV9I3R4_9RHOD</name>
<dbReference type="SUPFAM" id="SSF64153">
    <property type="entry name" value="YjeF N-terminal domain-like"/>
    <property type="match status" value="1"/>
</dbReference>
<comment type="cofactor">
    <cofactor evidence="10">
        <name>K(+)</name>
        <dbReference type="ChEBI" id="CHEBI:29103"/>
    </cofactor>
    <text evidence="10">Binds 1 potassium ion per subunit.</text>
</comment>
<evidence type="ECO:0000256" key="8">
    <source>
        <dbReference type="ARBA" id="ARBA00023027"/>
    </source>
</evidence>
<dbReference type="EMBL" id="JANCYU010000007">
    <property type="protein sequence ID" value="KAK4522745.1"/>
    <property type="molecule type" value="Genomic_DNA"/>
</dbReference>
<dbReference type="NCBIfam" id="TIGR00197">
    <property type="entry name" value="yjeF_nterm"/>
    <property type="match status" value="1"/>
</dbReference>
<dbReference type="InterPro" id="IPR036652">
    <property type="entry name" value="YjeF_N_dom_sf"/>
</dbReference>
<dbReference type="PROSITE" id="PS51385">
    <property type="entry name" value="YJEF_N"/>
    <property type="match status" value="1"/>
</dbReference>
<protein>
    <recommendedName>
        <fullName evidence="3 10">NAD(P)H-hydrate epimerase</fullName>
        <ecNumber evidence="3 10">5.1.99.6</ecNumber>
    </recommendedName>
    <alternativeName>
        <fullName evidence="10">NAD(P)HX epimerase</fullName>
    </alternativeName>
</protein>
<evidence type="ECO:0000256" key="6">
    <source>
        <dbReference type="ARBA" id="ARBA00022857"/>
    </source>
</evidence>
<keyword evidence="9 10" id="KW-0413">Isomerase</keyword>
<feature type="binding site" evidence="10">
    <location>
        <position position="214"/>
    </location>
    <ligand>
        <name>(6S)-NADPHX</name>
        <dbReference type="ChEBI" id="CHEBI:64076"/>
    </ligand>
</feature>
<reference evidence="12 13" key="1">
    <citation type="submission" date="2022-07" db="EMBL/GenBank/DDBJ databases">
        <title>Genome-wide signatures of adaptation to extreme environments.</title>
        <authorList>
            <person name="Cho C.H."/>
            <person name="Yoon H.S."/>
        </authorList>
    </citation>
    <scope>NUCLEOTIDE SEQUENCE [LARGE SCALE GENOMIC DNA]</scope>
    <source>
        <strain evidence="12 13">108.79 E11</strain>
    </source>
</reference>
<dbReference type="GO" id="GO:0000166">
    <property type="term" value="F:nucleotide binding"/>
    <property type="evidence" value="ECO:0007669"/>
    <property type="project" value="UniProtKB-KW"/>
</dbReference>
<organism evidence="12 13">
    <name type="scientific">Galdieria yellowstonensis</name>
    <dbReference type="NCBI Taxonomy" id="3028027"/>
    <lineage>
        <taxon>Eukaryota</taxon>
        <taxon>Rhodophyta</taxon>
        <taxon>Bangiophyceae</taxon>
        <taxon>Galdieriales</taxon>
        <taxon>Galdieriaceae</taxon>
        <taxon>Galdieria</taxon>
    </lineage>
</organism>
<evidence type="ECO:0000256" key="10">
    <source>
        <dbReference type="HAMAP-Rule" id="MF_03159"/>
    </source>
</evidence>
<keyword evidence="6" id="KW-0521">NADP</keyword>
<gene>
    <name evidence="12" type="ORF">GAYE_PCTG14G0635</name>
</gene>
<feature type="binding site" evidence="10">
    <location>
        <position position="113"/>
    </location>
    <ligand>
        <name>K(+)</name>
        <dbReference type="ChEBI" id="CHEBI:29103"/>
    </ligand>
</feature>
<dbReference type="InterPro" id="IPR032976">
    <property type="entry name" value="YJEFN_prot_NAXE-like"/>
</dbReference>
<evidence type="ECO:0000259" key="11">
    <source>
        <dbReference type="PROSITE" id="PS51385"/>
    </source>
</evidence>
<sequence length="284" mass="31288">MFVGCSAWRLSPRFARASVSSFVTTTQHKLLRCSRKLSLSNNMSHPISSNLSYLSQEQATRVDQLLMGPQYGFTVEQLMELAGLAVALAVAEQYPLSPTHPSRVLCVCGPGNNGGDGLVAARHLFHFGYRVSTLYPKRTEKTLFQSLVKQLESLEISTFTKWDQVESPDIIIDAIFGFSFNADPSKPLMEAIRPPFYDIIQAIKASSATKVSVDIPSGWDVNKGDIYHTGFVPDMLVSLTAPKQCAALFSGVHYVGGRFLPPKLAQELGFIAPQYQGTKLIRKL</sequence>
<dbReference type="Pfam" id="PF03853">
    <property type="entry name" value="YjeF_N"/>
    <property type="match status" value="1"/>
</dbReference>
<accession>A0AAV9I3R4</accession>
<keyword evidence="5 10" id="KW-0547">Nucleotide-binding</keyword>
<dbReference type="PANTHER" id="PTHR13232:SF10">
    <property type="entry name" value="NAD(P)H-HYDRATE EPIMERASE"/>
    <property type="match status" value="1"/>
</dbReference>
<evidence type="ECO:0000256" key="1">
    <source>
        <dbReference type="ARBA" id="ARBA00000013"/>
    </source>
</evidence>
<dbReference type="Gene3D" id="3.40.50.10260">
    <property type="entry name" value="YjeF N-terminal domain"/>
    <property type="match status" value="1"/>
</dbReference>
<evidence type="ECO:0000256" key="3">
    <source>
        <dbReference type="ARBA" id="ARBA00012228"/>
    </source>
</evidence>